<accession>A0ABS6NI97</accession>
<dbReference type="Pfam" id="PF21426">
    <property type="entry name" value="GBS104-like_Ig"/>
    <property type="match status" value="1"/>
</dbReference>
<keyword evidence="2" id="KW-0964">Secreted</keyword>
<keyword evidence="1" id="KW-0134">Cell wall</keyword>
<feature type="region of interest" description="Disordered" evidence="5">
    <location>
        <begin position="817"/>
        <end position="848"/>
    </location>
</feature>
<keyword evidence="6" id="KW-0472">Membrane</keyword>
<dbReference type="Pfam" id="PF16403">
    <property type="entry name" value="Bact_surface_Ig-like"/>
    <property type="match status" value="4"/>
</dbReference>
<dbReference type="Proteomes" id="UP001197492">
    <property type="component" value="Unassembled WGS sequence"/>
</dbReference>
<proteinExistence type="predicted"/>
<dbReference type="InterPro" id="IPR002035">
    <property type="entry name" value="VWF_A"/>
</dbReference>
<dbReference type="PROSITE" id="PS50234">
    <property type="entry name" value="VWFA"/>
    <property type="match status" value="1"/>
</dbReference>
<dbReference type="PANTHER" id="PTHR10579">
    <property type="entry name" value="CALCIUM-ACTIVATED CHLORIDE CHANNEL REGULATOR"/>
    <property type="match status" value="1"/>
</dbReference>
<feature type="signal peptide" evidence="7">
    <location>
        <begin position="1"/>
        <end position="26"/>
    </location>
</feature>
<dbReference type="Pfam" id="PF13519">
    <property type="entry name" value="VWA_2"/>
    <property type="match status" value="1"/>
</dbReference>
<reference evidence="10 11" key="1">
    <citation type="submission" date="2021-06" db="EMBL/GenBank/DDBJ databases">
        <title>Collection of gut derived symbiotic bacterial strains cultured from healthy donors.</title>
        <authorList>
            <person name="Lin H."/>
            <person name="Littmann E."/>
            <person name="Pamer E.G."/>
        </authorList>
    </citation>
    <scope>NUCLEOTIDE SEQUENCE [LARGE SCALE GENOMIC DNA]</scope>
    <source>
        <strain evidence="10 11">MSK.21.70</strain>
    </source>
</reference>
<evidence type="ECO:0000256" key="7">
    <source>
        <dbReference type="SAM" id="SignalP"/>
    </source>
</evidence>
<feature type="domain" description="VWFA" evidence="8">
    <location>
        <begin position="92"/>
        <end position="312"/>
    </location>
</feature>
<dbReference type="InterPro" id="IPR049319">
    <property type="entry name" value="GBS104-like_Ig"/>
</dbReference>
<dbReference type="RefSeq" id="WP_217748562.1">
    <property type="nucleotide sequence ID" value="NZ_JAHOEB010000037.1"/>
</dbReference>
<gene>
    <name evidence="10" type="ORF">KSW06_10410</name>
</gene>
<evidence type="ECO:0000259" key="8">
    <source>
        <dbReference type="PROSITE" id="PS50234"/>
    </source>
</evidence>
<dbReference type="InterPro" id="IPR019931">
    <property type="entry name" value="LPXTG_anchor"/>
</dbReference>
<keyword evidence="4" id="KW-0572">Peptidoglycan-anchor</keyword>
<protein>
    <submittedName>
        <fullName evidence="10">DUF5011 domain-containing protein</fullName>
    </submittedName>
</protein>
<evidence type="ECO:0000256" key="6">
    <source>
        <dbReference type="SAM" id="Phobius"/>
    </source>
</evidence>
<name>A0ABS6NI97_9FIRM</name>
<evidence type="ECO:0000256" key="5">
    <source>
        <dbReference type="SAM" id="MobiDB-lite"/>
    </source>
</evidence>
<feature type="transmembrane region" description="Helical" evidence="6">
    <location>
        <begin position="854"/>
        <end position="872"/>
    </location>
</feature>
<dbReference type="EMBL" id="JAHOEL010000098">
    <property type="protein sequence ID" value="MBV3393645.1"/>
    <property type="molecule type" value="Genomic_DNA"/>
</dbReference>
<dbReference type="InterPro" id="IPR051266">
    <property type="entry name" value="CLCR"/>
</dbReference>
<dbReference type="PANTHER" id="PTHR10579:SF43">
    <property type="entry name" value="ZINC FINGER (C3HC4-TYPE RING FINGER) FAMILY PROTEIN"/>
    <property type="match status" value="1"/>
</dbReference>
<keyword evidence="6" id="KW-1133">Transmembrane helix</keyword>
<evidence type="ECO:0000256" key="1">
    <source>
        <dbReference type="ARBA" id="ARBA00022512"/>
    </source>
</evidence>
<evidence type="ECO:0000259" key="9">
    <source>
        <dbReference type="PROSITE" id="PS50847"/>
    </source>
</evidence>
<evidence type="ECO:0000256" key="2">
    <source>
        <dbReference type="ARBA" id="ARBA00022525"/>
    </source>
</evidence>
<dbReference type="InterPro" id="IPR032179">
    <property type="entry name" value="Cry22Aa_Ig-like"/>
</dbReference>
<dbReference type="NCBIfam" id="TIGR01167">
    <property type="entry name" value="LPXTG_anchor"/>
    <property type="match status" value="1"/>
</dbReference>
<feature type="domain" description="Gram-positive cocci surface proteins LPxTG" evidence="9">
    <location>
        <begin position="845"/>
        <end position="878"/>
    </location>
</feature>
<evidence type="ECO:0000313" key="10">
    <source>
        <dbReference type="EMBL" id="MBV3393645.1"/>
    </source>
</evidence>
<feature type="chain" id="PRO_5047173290" evidence="7">
    <location>
        <begin position="27"/>
        <end position="878"/>
    </location>
</feature>
<organism evidence="10 11">
    <name type="scientific">Catenibacterium mitsuokai</name>
    <dbReference type="NCBI Taxonomy" id="100886"/>
    <lineage>
        <taxon>Bacteria</taxon>
        <taxon>Bacillati</taxon>
        <taxon>Bacillota</taxon>
        <taxon>Erysipelotrichia</taxon>
        <taxon>Erysipelotrichales</taxon>
        <taxon>Coprobacillaceae</taxon>
        <taxon>Catenibacterium</taxon>
    </lineage>
</organism>
<comment type="caution">
    <text evidence="10">The sequence shown here is derived from an EMBL/GenBank/DDBJ whole genome shotgun (WGS) entry which is preliminary data.</text>
</comment>
<feature type="compositionally biased region" description="Basic and acidic residues" evidence="5">
    <location>
        <begin position="817"/>
        <end position="841"/>
    </location>
</feature>
<dbReference type="PROSITE" id="PS50847">
    <property type="entry name" value="GRAM_POS_ANCHORING"/>
    <property type="match status" value="1"/>
</dbReference>
<evidence type="ECO:0000313" key="11">
    <source>
        <dbReference type="Proteomes" id="UP001197492"/>
    </source>
</evidence>
<keyword evidence="6" id="KW-0812">Transmembrane</keyword>
<sequence length="878" mass="94804">MNIKKFTSYAVALMMSLSLAPVKANALTTDGSLTKGYYNDVGQWVEGQLSQTFPEGIQSVDKTAEALGNNTYKMKLKVVTKQKVETFTKKAATVLVIDSSGSMIGKKRMKSIRDAAKAFVQSYAGKDKNTGRYLAVVDFDSDVEVRLNWTDVSSVNGKKAAYEAIDDLRALGGTNLDAGIKQGTALFKNTAIKDIKKENRNAIVFTDGKPKKYLVECQHKKPKKNDIVIDGVVYDKKNKGGVEAAAKAAAKDAEFLRDQSTVYAVSYGNDKKPMWKGGPTVSEYLRGSIATSPDKGYDRSETDDLTELFKAISDSITTGITGKDLEVFDGSAPYVSVNNLPTSVQQDASGFKWKLANPTTKTEGKATYYTYELEYTVTLDADHPGFEEGKLYPLNGETYIAMPDGNKVKFPVPGATGIKTRYTVTYTDGVDGEVVFEDKVFNVVVGSSTPGFGGTPTRAGYTFTGWSPAVEEKVTKNVTYNATWVMNWIPINSAPVIHATDKTITVGDTFDPMADVTAEDAEDGNLTAKIVVEKNDDKTDVAGKYEVTYKVTDNQGATRRKTIIVTVNPKMEVVNEAPVIHATDKTITVGDTFDPMADVTAEDAEDGNLTTKIEVKKNDVDTTTPGKYEVTYKVTDNQGASFTKSITVTVNPKMEVVNEAPVIHATDKTITVGDTFDPMAGVSATDAEDGNLTTKIEVKKNDVDTTKAGKYEVTYKVTDNQGATCTKTIAVTVNPKMKVLNEAPTIDAADKTITVGDTFDPKAGVTAKDAEDGDLTDKIEVVKNTVDTKKAGKYEVTYKVTDSDGATRTKTIKVTVKEKAPAPSTDKDKTPTTPNKDKDKTTTVAPKTGDTTSVNTIIALLAVSGIALLALLKRKKVS</sequence>
<dbReference type="CDD" id="cd00198">
    <property type="entry name" value="vWFA"/>
    <property type="match status" value="1"/>
</dbReference>
<evidence type="ECO:0000256" key="4">
    <source>
        <dbReference type="ARBA" id="ARBA00023088"/>
    </source>
</evidence>
<dbReference type="SMART" id="SM00327">
    <property type="entry name" value="VWA"/>
    <property type="match status" value="1"/>
</dbReference>
<keyword evidence="3 7" id="KW-0732">Signal</keyword>
<evidence type="ECO:0000256" key="3">
    <source>
        <dbReference type="ARBA" id="ARBA00022729"/>
    </source>
</evidence>
<keyword evidence="11" id="KW-1185">Reference proteome</keyword>